<evidence type="ECO:0000256" key="7">
    <source>
        <dbReference type="SAM" id="MobiDB-lite"/>
    </source>
</evidence>
<name>A0A0K9P1X6_ZOSMR</name>
<gene>
    <name evidence="10" type="ORF">ZOSMA_47G00170</name>
</gene>
<proteinExistence type="inferred from homology"/>
<dbReference type="PANTHER" id="PTHR10809">
    <property type="entry name" value="VESICLE-ASSOCIATED MEMBRANE PROTEIN-ASSOCIATED PROTEIN"/>
    <property type="match status" value="1"/>
</dbReference>
<dbReference type="GO" id="GO:0061817">
    <property type="term" value="P:endoplasmic reticulum-plasma membrane tethering"/>
    <property type="evidence" value="ECO:0000318"/>
    <property type="project" value="GO_Central"/>
</dbReference>
<feature type="domain" description="MSP" evidence="9">
    <location>
        <begin position="6"/>
        <end position="126"/>
    </location>
</feature>
<dbReference type="AlphaFoldDB" id="A0A0K9P1X6"/>
<organism evidence="10 11">
    <name type="scientific">Zostera marina</name>
    <name type="common">Eelgrass</name>
    <dbReference type="NCBI Taxonomy" id="29655"/>
    <lineage>
        <taxon>Eukaryota</taxon>
        <taxon>Viridiplantae</taxon>
        <taxon>Streptophyta</taxon>
        <taxon>Embryophyta</taxon>
        <taxon>Tracheophyta</taxon>
        <taxon>Spermatophyta</taxon>
        <taxon>Magnoliopsida</taxon>
        <taxon>Liliopsida</taxon>
        <taxon>Zosteraceae</taxon>
        <taxon>Zostera</taxon>
    </lineage>
</organism>
<comment type="subcellular location">
    <subcellularLocation>
        <location evidence="1">Membrane</location>
        <topology evidence="1">Single-pass type IV membrane protein</topology>
    </subcellularLocation>
</comment>
<dbReference type="FunFam" id="2.60.40.10:FF:000813">
    <property type="entry name" value="Vesicle-associated protein 1-1"/>
    <property type="match status" value="1"/>
</dbReference>
<dbReference type="Gene3D" id="2.60.40.10">
    <property type="entry name" value="Immunoglobulins"/>
    <property type="match status" value="1"/>
</dbReference>
<dbReference type="InterPro" id="IPR000535">
    <property type="entry name" value="MSP_dom"/>
</dbReference>
<dbReference type="InterPro" id="IPR013783">
    <property type="entry name" value="Ig-like_fold"/>
</dbReference>
<accession>A0A0K9P1X6</accession>
<feature type="region of interest" description="Disordered" evidence="7">
    <location>
        <begin position="127"/>
        <end position="151"/>
    </location>
</feature>
<dbReference type="PANTHER" id="PTHR10809:SF6">
    <property type="entry name" value="AT11025P-RELATED"/>
    <property type="match status" value="1"/>
</dbReference>
<evidence type="ECO:0000256" key="5">
    <source>
        <dbReference type="ARBA" id="ARBA00023136"/>
    </source>
</evidence>
<reference evidence="11" key="1">
    <citation type="journal article" date="2016" name="Nature">
        <title>The genome of the seagrass Zostera marina reveals angiosperm adaptation to the sea.</title>
        <authorList>
            <person name="Olsen J.L."/>
            <person name="Rouze P."/>
            <person name="Verhelst B."/>
            <person name="Lin Y.-C."/>
            <person name="Bayer T."/>
            <person name="Collen J."/>
            <person name="Dattolo E."/>
            <person name="De Paoli E."/>
            <person name="Dittami S."/>
            <person name="Maumus F."/>
            <person name="Michel G."/>
            <person name="Kersting A."/>
            <person name="Lauritano C."/>
            <person name="Lohaus R."/>
            <person name="Toepel M."/>
            <person name="Tonon T."/>
            <person name="Vanneste K."/>
            <person name="Amirebrahimi M."/>
            <person name="Brakel J."/>
            <person name="Bostroem C."/>
            <person name="Chovatia M."/>
            <person name="Grimwood J."/>
            <person name="Jenkins J.W."/>
            <person name="Jueterbock A."/>
            <person name="Mraz A."/>
            <person name="Stam W.T."/>
            <person name="Tice H."/>
            <person name="Bornberg-Bauer E."/>
            <person name="Green P.J."/>
            <person name="Pearson G.A."/>
            <person name="Procaccini G."/>
            <person name="Duarte C.M."/>
            <person name="Schmutz J."/>
            <person name="Reusch T.B.H."/>
            <person name="Van de Peer Y."/>
        </authorList>
    </citation>
    <scope>NUCLEOTIDE SEQUENCE [LARGE SCALE GENOMIC DNA]</scope>
    <source>
        <strain evidence="11">cv. Finnish</strain>
    </source>
</reference>
<dbReference type="InterPro" id="IPR016763">
    <property type="entry name" value="VAP"/>
</dbReference>
<evidence type="ECO:0000313" key="11">
    <source>
        <dbReference type="Proteomes" id="UP000036987"/>
    </source>
</evidence>
<dbReference type="GO" id="GO:0005789">
    <property type="term" value="C:endoplasmic reticulum membrane"/>
    <property type="evidence" value="ECO:0000318"/>
    <property type="project" value="GO_Central"/>
</dbReference>
<evidence type="ECO:0000313" key="10">
    <source>
        <dbReference type="EMBL" id="KMZ62227.1"/>
    </source>
</evidence>
<evidence type="ECO:0000256" key="1">
    <source>
        <dbReference type="ARBA" id="ARBA00004211"/>
    </source>
</evidence>
<dbReference type="PROSITE" id="PS50202">
    <property type="entry name" value="MSP"/>
    <property type="match status" value="1"/>
</dbReference>
<keyword evidence="3 8" id="KW-0812">Transmembrane</keyword>
<protein>
    <submittedName>
        <fullName evidence="10">Vesicle-associated protein 1-1</fullName>
    </submittedName>
</protein>
<evidence type="ECO:0000256" key="3">
    <source>
        <dbReference type="ARBA" id="ARBA00022692"/>
    </source>
</evidence>
<evidence type="ECO:0000256" key="4">
    <source>
        <dbReference type="ARBA" id="ARBA00022989"/>
    </source>
</evidence>
<dbReference type="GO" id="GO:0043495">
    <property type="term" value="F:protein-membrane adaptor activity"/>
    <property type="evidence" value="ECO:0000318"/>
    <property type="project" value="GO_Central"/>
</dbReference>
<feature type="transmembrane region" description="Helical" evidence="8">
    <location>
        <begin position="219"/>
        <end position="238"/>
    </location>
</feature>
<evidence type="ECO:0000256" key="6">
    <source>
        <dbReference type="SAM" id="Coils"/>
    </source>
</evidence>
<dbReference type="GO" id="GO:0005886">
    <property type="term" value="C:plasma membrane"/>
    <property type="evidence" value="ECO:0000318"/>
    <property type="project" value="GO_Central"/>
</dbReference>
<keyword evidence="4 8" id="KW-1133">Transmembrane helix</keyword>
<dbReference type="PIRSF" id="PIRSF019693">
    <property type="entry name" value="VAMP-associated"/>
    <property type="match status" value="1"/>
</dbReference>
<keyword evidence="6" id="KW-0175">Coiled coil</keyword>
<evidence type="ECO:0000259" key="9">
    <source>
        <dbReference type="PROSITE" id="PS50202"/>
    </source>
</evidence>
<comment type="caution">
    <text evidence="10">The sequence shown here is derived from an EMBL/GenBank/DDBJ whole genome shotgun (WGS) entry which is preliminary data.</text>
</comment>
<dbReference type="STRING" id="29655.A0A0K9P1X6"/>
<comment type="similarity">
    <text evidence="2">Belongs to the VAMP-associated protein (VAP) (TC 9.B.17) family.</text>
</comment>
<dbReference type="OMA" id="RHDGPEK"/>
<dbReference type="InterPro" id="IPR008962">
    <property type="entry name" value="PapD-like_sf"/>
</dbReference>
<dbReference type="SUPFAM" id="SSF49354">
    <property type="entry name" value="PapD-like"/>
    <property type="match status" value="1"/>
</dbReference>
<dbReference type="Pfam" id="PF00635">
    <property type="entry name" value="Motile_Sperm"/>
    <property type="match status" value="1"/>
</dbReference>
<dbReference type="Proteomes" id="UP000036987">
    <property type="component" value="Unassembled WGS sequence"/>
</dbReference>
<evidence type="ECO:0000256" key="2">
    <source>
        <dbReference type="ARBA" id="ARBA00008932"/>
    </source>
</evidence>
<dbReference type="GO" id="GO:0090158">
    <property type="term" value="P:endoplasmic reticulum membrane organization"/>
    <property type="evidence" value="ECO:0000318"/>
    <property type="project" value="GO_Central"/>
</dbReference>
<keyword evidence="11" id="KW-1185">Reference proteome</keyword>
<dbReference type="EMBL" id="LFYR01001390">
    <property type="protein sequence ID" value="KMZ62227.1"/>
    <property type="molecule type" value="Genomic_DNA"/>
</dbReference>
<feature type="coiled-coil region" evidence="6">
    <location>
        <begin position="184"/>
        <end position="215"/>
    </location>
</feature>
<sequence length="242" mass="26691">MSNAELLVIDPSELRFPFELRKQISCSLRLSNKTDSHMVFKVKTTNPKKYCVRPNTGIILPQSTCDVTVTMQAQNEAPTDLVCRDKFLVQSVLSNASITVKDITVEMFSKESGNIMEESKLRVVFVAPPQPPSPVAEGSEEGGSSPSASISDNNGSLLASDMLNSTSKGYIRIREKPSEATVLISKLTEEKNSALQRSNELVQELDALRREVKKRNSGLSFKLVLVIALLGIFIGYVMNHRT</sequence>
<keyword evidence="5 8" id="KW-0472">Membrane</keyword>
<dbReference type="OrthoDB" id="264603at2759"/>
<evidence type="ECO:0000256" key="8">
    <source>
        <dbReference type="SAM" id="Phobius"/>
    </source>
</evidence>